<proteinExistence type="predicted"/>
<name>A0AAV5UTM2_9BILA</name>
<evidence type="ECO:0000313" key="3">
    <source>
        <dbReference type="Proteomes" id="UP001432322"/>
    </source>
</evidence>
<dbReference type="Proteomes" id="UP001432322">
    <property type="component" value="Unassembled WGS sequence"/>
</dbReference>
<sequence length="216" mass="24298">MKPWLPSLMEWLDWLWEEEDLPLQLMDARCSRSCSVARRPLQHRLSDRAGTRLVVRSQSALLQTMSKCLPYSIRSFHVRDPPRPAHVVERVDRPRRALRPSASASLSEPLTELSPLCPARSPRSTRRCSARLTADRRPALLQMLLLSLPLALHRRLRAVRPPLVEARLACSVRSAQLVGCPLRSRSTVCRRLVSTVAAPLCRSSPSSATFATTPET</sequence>
<protein>
    <submittedName>
        <fullName evidence="2">Uncharacterized protein</fullName>
    </submittedName>
</protein>
<dbReference type="AlphaFoldDB" id="A0AAV5UTM2"/>
<gene>
    <name evidence="2" type="ORF">PFISCL1PPCAC_1229</name>
</gene>
<feature type="compositionally biased region" description="Low complexity" evidence="1">
    <location>
        <begin position="99"/>
        <end position="116"/>
    </location>
</feature>
<keyword evidence="3" id="KW-1185">Reference proteome</keyword>
<feature type="non-terminal residue" evidence="2">
    <location>
        <position position="216"/>
    </location>
</feature>
<accession>A0AAV5UTM2</accession>
<evidence type="ECO:0000256" key="1">
    <source>
        <dbReference type="SAM" id="MobiDB-lite"/>
    </source>
</evidence>
<evidence type="ECO:0000313" key="2">
    <source>
        <dbReference type="EMBL" id="GMT09932.1"/>
    </source>
</evidence>
<comment type="caution">
    <text evidence="2">The sequence shown here is derived from an EMBL/GenBank/DDBJ whole genome shotgun (WGS) entry which is preliminary data.</text>
</comment>
<feature type="region of interest" description="Disordered" evidence="1">
    <location>
        <begin position="98"/>
        <end position="123"/>
    </location>
</feature>
<organism evidence="2 3">
    <name type="scientific">Pristionchus fissidentatus</name>
    <dbReference type="NCBI Taxonomy" id="1538716"/>
    <lineage>
        <taxon>Eukaryota</taxon>
        <taxon>Metazoa</taxon>
        <taxon>Ecdysozoa</taxon>
        <taxon>Nematoda</taxon>
        <taxon>Chromadorea</taxon>
        <taxon>Rhabditida</taxon>
        <taxon>Rhabditina</taxon>
        <taxon>Diplogasteromorpha</taxon>
        <taxon>Diplogasteroidea</taxon>
        <taxon>Neodiplogasteridae</taxon>
        <taxon>Pristionchus</taxon>
    </lineage>
</organism>
<dbReference type="EMBL" id="BTSY01000001">
    <property type="protein sequence ID" value="GMT09932.1"/>
    <property type="molecule type" value="Genomic_DNA"/>
</dbReference>
<reference evidence="2" key="1">
    <citation type="submission" date="2023-10" db="EMBL/GenBank/DDBJ databases">
        <title>Genome assembly of Pristionchus species.</title>
        <authorList>
            <person name="Yoshida K."/>
            <person name="Sommer R.J."/>
        </authorList>
    </citation>
    <scope>NUCLEOTIDE SEQUENCE</scope>
    <source>
        <strain evidence="2">RS5133</strain>
    </source>
</reference>